<dbReference type="RefSeq" id="WP_048757776.1">
    <property type="nucleotide sequence ID" value="NZ_CCAZ020000002.1"/>
</dbReference>
<dbReference type="Gene3D" id="2.40.50.90">
    <property type="match status" value="1"/>
</dbReference>
<proteinExistence type="predicted"/>
<keyword evidence="1" id="KW-1133">Transmembrane helix</keyword>
<evidence type="ECO:0000259" key="2">
    <source>
        <dbReference type="SMART" id="SM00318"/>
    </source>
</evidence>
<feature type="domain" description="TNase-like" evidence="2">
    <location>
        <begin position="71"/>
        <end position="188"/>
    </location>
</feature>
<dbReference type="STRING" id="1035.BN961_03555"/>
<gene>
    <name evidence="3" type="ORF">BN961_03555</name>
</gene>
<dbReference type="InterPro" id="IPR035437">
    <property type="entry name" value="SNase_OB-fold_sf"/>
</dbReference>
<dbReference type="Pfam" id="PF00565">
    <property type="entry name" value="SNase"/>
    <property type="match status" value="1"/>
</dbReference>
<keyword evidence="1" id="KW-0812">Transmembrane</keyword>
<dbReference type="AlphaFoldDB" id="A0A090MRW0"/>
<protein>
    <recommendedName>
        <fullName evidence="2">TNase-like domain-containing protein</fullName>
    </recommendedName>
</protein>
<sequence>MFLDTPNRMATRSAQRRDRLWAGTLLALMFSAGLIAGAWLPHSRFNTSAGDTERAERDRLVEASRSGDAGVRQSAQVMYVIDGDTFEARVHLWQGLDITTRVRLRGVDAPELKARCLAESRMAQAAREALTTFLKEGSVTIYNVGPDKYNGRVVADVATRATPNVSAALIATGHGRPYNGGHRAGWCG</sequence>
<dbReference type="InterPro" id="IPR016071">
    <property type="entry name" value="Staphylococal_nuclease_OB-fold"/>
</dbReference>
<accession>A0A090MRW0</accession>
<evidence type="ECO:0000313" key="4">
    <source>
        <dbReference type="Proteomes" id="UP000035762"/>
    </source>
</evidence>
<dbReference type="OrthoDB" id="309040at2"/>
<dbReference type="EMBL" id="CCAZ020000002">
    <property type="protein sequence ID" value="CEG10120.1"/>
    <property type="molecule type" value="Genomic_DNA"/>
</dbReference>
<dbReference type="Proteomes" id="UP000035762">
    <property type="component" value="Unassembled WGS sequence"/>
</dbReference>
<organism evidence="3 4">
    <name type="scientific">Afipia felis</name>
    <name type="common">Cat scratch disease bacillus</name>
    <dbReference type="NCBI Taxonomy" id="1035"/>
    <lineage>
        <taxon>Bacteria</taxon>
        <taxon>Pseudomonadati</taxon>
        <taxon>Pseudomonadota</taxon>
        <taxon>Alphaproteobacteria</taxon>
        <taxon>Hyphomicrobiales</taxon>
        <taxon>Nitrobacteraceae</taxon>
        <taxon>Afipia</taxon>
    </lineage>
</organism>
<dbReference type="SMART" id="SM00318">
    <property type="entry name" value="SNc"/>
    <property type="match status" value="1"/>
</dbReference>
<evidence type="ECO:0000313" key="3">
    <source>
        <dbReference type="EMBL" id="CEG10120.1"/>
    </source>
</evidence>
<comment type="caution">
    <text evidence="3">The sequence shown here is derived from an EMBL/GenBank/DDBJ whole genome shotgun (WGS) entry which is preliminary data.</text>
</comment>
<keyword evidence="4" id="KW-1185">Reference proteome</keyword>
<dbReference type="SUPFAM" id="SSF50199">
    <property type="entry name" value="Staphylococcal nuclease"/>
    <property type="match status" value="1"/>
</dbReference>
<reference evidence="3 4" key="1">
    <citation type="journal article" date="2014" name="Genome Announc.">
        <title>Genome Sequence of Afipia felis Strain 76713, Isolated in Hospital Water Using an Amoeba Co-Culture Procedure.</title>
        <authorList>
            <person name="Benamar S."/>
            <person name="La Scola B."/>
            <person name="Croce O."/>
        </authorList>
    </citation>
    <scope>NUCLEOTIDE SEQUENCE [LARGE SCALE GENOMIC DNA]</scope>
    <source>
        <strain evidence="3 4">76713</strain>
    </source>
</reference>
<keyword evidence="1" id="KW-0472">Membrane</keyword>
<evidence type="ECO:0000256" key="1">
    <source>
        <dbReference type="SAM" id="Phobius"/>
    </source>
</evidence>
<name>A0A090MRW0_AFIFE</name>
<feature type="transmembrane region" description="Helical" evidence="1">
    <location>
        <begin position="20"/>
        <end position="40"/>
    </location>
</feature>